<dbReference type="STRING" id="1406858.GCA_000710895_06268"/>
<keyword evidence="1" id="KW-0732">Signal</keyword>
<dbReference type="Pfam" id="PF00561">
    <property type="entry name" value="Abhydrolase_1"/>
    <property type="match status" value="1"/>
</dbReference>
<feature type="signal peptide" evidence="1">
    <location>
        <begin position="1"/>
        <end position="25"/>
    </location>
</feature>
<dbReference type="PANTHER" id="PTHR42886:SF29">
    <property type="entry name" value="PUMMELIG, ISOFORM A"/>
    <property type="match status" value="1"/>
</dbReference>
<dbReference type="AlphaFoldDB" id="A0A378YUL2"/>
<keyword evidence="3" id="KW-0378">Hydrolase</keyword>
<dbReference type="EC" id="3.1.1.3" evidence="3"/>
<dbReference type="EMBL" id="UGRY01000002">
    <property type="protein sequence ID" value="SUA80230.1"/>
    <property type="molecule type" value="Genomic_DNA"/>
</dbReference>
<dbReference type="PANTHER" id="PTHR42886">
    <property type="entry name" value="RE40534P-RELATED"/>
    <property type="match status" value="1"/>
</dbReference>
<feature type="domain" description="AB hydrolase-1" evidence="2">
    <location>
        <begin position="31"/>
        <end position="123"/>
    </location>
</feature>
<accession>A0A378YUL2</accession>
<proteinExistence type="predicted"/>
<evidence type="ECO:0000313" key="4">
    <source>
        <dbReference type="Proteomes" id="UP000255467"/>
    </source>
</evidence>
<dbReference type="SUPFAM" id="SSF53474">
    <property type="entry name" value="alpha/beta-Hydrolases"/>
    <property type="match status" value="1"/>
</dbReference>
<evidence type="ECO:0000313" key="3">
    <source>
        <dbReference type="EMBL" id="SUA80230.1"/>
    </source>
</evidence>
<dbReference type="OrthoDB" id="8871309at2"/>
<sequence length="218" mass="23533">MWLRCVLPILVTLLAGLYSATPAAADTGREPVLLIHGWRGSVAQFDAMRSALERDGYPVYVVDLPGDENLANARTIAEVAERARRAHGHERVSLVGHSMGGLSARHYLRFLGGTDTTRGYISMGTGQRGYAPACLLAPDQGGQMCPVNPFIIQLNTGDPTPAPVTYTFLNSSRDATRHDVIGENWCRAEIPDVEHADEPGDPKFIAAVRDALVGRCPA</sequence>
<gene>
    <name evidence="3" type="primary">estB_6</name>
    <name evidence="3" type="ORF">NCTC1934_04173</name>
</gene>
<dbReference type="Gene3D" id="3.40.50.1820">
    <property type="entry name" value="alpha/beta hydrolase"/>
    <property type="match status" value="1"/>
</dbReference>
<dbReference type="InterPro" id="IPR000073">
    <property type="entry name" value="AB_hydrolase_1"/>
</dbReference>
<dbReference type="RefSeq" id="WP_051037467.1">
    <property type="nucleotide sequence ID" value="NZ_UGRY01000002.1"/>
</dbReference>
<reference evidence="3 4" key="1">
    <citation type="submission" date="2018-06" db="EMBL/GenBank/DDBJ databases">
        <authorList>
            <consortium name="Pathogen Informatics"/>
            <person name="Doyle S."/>
        </authorList>
    </citation>
    <scope>NUCLEOTIDE SEQUENCE [LARGE SCALE GENOMIC DNA]</scope>
    <source>
        <strain evidence="3 4">NCTC1934</strain>
    </source>
</reference>
<keyword evidence="4" id="KW-1185">Reference proteome</keyword>
<dbReference type="Proteomes" id="UP000255467">
    <property type="component" value="Unassembled WGS sequence"/>
</dbReference>
<dbReference type="InterPro" id="IPR029058">
    <property type="entry name" value="AB_hydrolase_fold"/>
</dbReference>
<evidence type="ECO:0000256" key="1">
    <source>
        <dbReference type="SAM" id="SignalP"/>
    </source>
</evidence>
<protein>
    <submittedName>
        <fullName evidence="3">Extracellular esterase estB</fullName>
        <ecNumber evidence="3">3.1.1.3</ecNumber>
    </submittedName>
</protein>
<dbReference type="GO" id="GO:0004806">
    <property type="term" value="F:triacylglycerol lipase activity"/>
    <property type="evidence" value="ECO:0007669"/>
    <property type="project" value="UniProtKB-EC"/>
</dbReference>
<evidence type="ECO:0000259" key="2">
    <source>
        <dbReference type="Pfam" id="PF00561"/>
    </source>
</evidence>
<organism evidence="3 4">
    <name type="scientific">Nocardia otitidiscaviarum</name>
    <dbReference type="NCBI Taxonomy" id="1823"/>
    <lineage>
        <taxon>Bacteria</taxon>
        <taxon>Bacillati</taxon>
        <taxon>Actinomycetota</taxon>
        <taxon>Actinomycetes</taxon>
        <taxon>Mycobacteriales</taxon>
        <taxon>Nocardiaceae</taxon>
        <taxon>Nocardia</taxon>
    </lineage>
</organism>
<name>A0A378YUL2_9NOCA</name>
<feature type="chain" id="PRO_5017003716" evidence="1">
    <location>
        <begin position="26"/>
        <end position="218"/>
    </location>
</feature>